<organism evidence="6 7">
    <name type="scientific">Burkholderia pseudomallei (strain 1710b)</name>
    <dbReference type="NCBI Taxonomy" id="320372"/>
    <lineage>
        <taxon>Bacteria</taxon>
        <taxon>Pseudomonadati</taxon>
        <taxon>Pseudomonadota</taxon>
        <taxon>Betaproteobacteria</taxon>
        <taxon>Burkholderiales</taxon>
        <taxon>Burkholderiaceae</taxon>
        <taxon>Burkholderia</taxon>
        <taxon>pseudomallei group</taxon>
    </lineage>
</organism>
<dbReference type="KEGG" id="bpm:BURPS1710b_A0008"/>
<proteinExistence type="inferred from homology"/>
<dbReference type="InterPro" id="IPR058163">
    <property type="entry name" value="LysR-type_TF_proteobact-type"/>
</dbReference>
<dbReference type="InterPro" id="IPR036388">
    <property type="entry name" value="WH-like_DNA-bd_sf"/>
</dbReference>
<dbReference type="Pfam" id="PF00126">
    <property type="entry name" value="HTH_1"/>
    <property type="match status" value="1"/>
</dbReference>
<dbReference type="EMBL" id="CP000125">
    <property type="protein sequence ID" value="ABA51332.1"/>
    <property type="molecule type" value="Genomic_DNA"/>
</dbReference>
<evidence type="ECO:0000313" key="7">
    <source>
        <dbReference type="Proteomes" id="UP000002700"/>
    </source>
</evidence>
<dbReference type="GO" id="GO:0003700">
    <property type="term" value="F:DNA-binding transcription factor activity"/>
    <property type="evidence" value="ECO:0007669"/>
    <property type="project" value="InterPro"/>
</dbReference>
<feature type="domain" description="HTH lysR-type" evidence="5">
    <location>
        <begin position="115"/>
        <end position="167"/>
    </location>
</feature>
<evidence type="ECO:0000256" key="1">
    <source>
        <dbReference type="ARBA" id="ARBA00009437"/>
    </source>
</evidence>
<dbReference type="PROSITE" id="PS50931">
    <property type="entry name" value="HTH_LYSR"/>
    <property type="match status" value="1"/>
</dbReference>
<dbReference type="CDD" id="cd08422">
    <property type="entry name" value="PBP2_CrgA_like"/>
    <property type="match status" value="1"/>
</dbReference>
<evidence type="ECO:0000256" key="4">
    <source>
        <dbReference type="ARBA" id="ARBA00023163"/>
    </source>
</evidence>
<keyword evidence="3" id="KW-0238">DNA-binding</keyword>
<dbReference type="GO" id="GO:0003677">
    <property type="term" value="F:DNA binding"/>
    <property type="evidence" value="ECO:0007669"/>
    <property type="project" value="UniProtKB-KW"/>
</dbReference>
<dbReference type="Gene3D" id="1.10.10.10">
    <property type="entry name" value="Winged helix-like DNA-binding domain superfamily/Winged helix DNA-binding domain"/>
    <property type="match status" value="1"/>
</dbReference>
<name>Q3JMP3_BURP1</name>
<dbReference type="FunFam" id="1.10.10.10:FF:000001">
    <property type="entry name" value="LysR family transcriptional regulator"/>
    <property type="match status" value="1"/>
</dbReference>
<dbReference type="AlphaFoldDB" id="Q3JMP3"/>
<evidence type="ECO:0000256" key="2">
    <source>
        <dbReference type="ARBA" id="ARBA00023015"/>
    </source>
</evidence>
<dbReference type="Gene3D" id="3.40.190.290">
    <property type="match status" value="1"/>
</dbReference>
<dbReference type="EnsemblBacteria" id="ABA51332">
    <property type="protein sequence ID" value="ABA51332"/>
    <property type="gene ID" value="BURPS1710b_A0008"/>
</dbReference>
<dbReference type="HOGENOM" id="CLU_039613_16_2_4"/>
<dbReference type="Proteomes" id="UP000002700">
    <property type="component" value="Chromosome II"/>
</dbReference>
<dbReference type="InterPro" id="IPR000847">
    <property type="entry name" value="LysR_HTH_N"/>
</dbReference>
<accession>Q3JMP3</accession>
<keyword evidence="2" id="KW-0805">Transcription regulation</keyword>
<dbReference type="Pfam" id="PF03466">
    <property type="entry name" value="LysR_substrate"/>
    <property type="match status" value="1"/>
</dbReference>
<reference evidence="6 7" key="1">
    <citation type="submission" date="2005-09" db="EMBL/GenBank/DDBJ databases">
        <authorList>
            <person name="Woods D.E."/>
            <person name="Nierman W.C."/>
        </authorList>
    </citation>
    <scope>NUCLEOTIDE SEQUENCE [LARGE SCALE GENOMIC DNA]</scope>
    <source>
        <strain evidence="6 7">1710b</strain>
    </source>
</reference>
<dbReference type="SUPFAM" id="SSF46785">
    <property type="entry name" value="Winged helix' DNA-binding domain"/>
    <property type="match status" value="1"/>
</dbReference>
<dbReference type="InterPro" id="IPR005119">
    <property type="entry name" value="LysR_subst-bd"/>
</dbReference>
<gene>
    <name evidence="6" type="ordered locus">BURPS1710b_A0008</name>
</gene>
<dbReference type="PANTHER" id="PTHR30537:SF5">
    <property type="entry name" value="HTH-TYPE TRANSCRIPTIONAL ACTIVATOR TTDR-RELATED"/>
    <property type="match status" value="1"/>
</dbReference>
<sequence length="431" mass="47486">MEGCADRSRDEPEIICHCDINCRPRRLRGRPLAFQDAENVRARARRRASAYNSPDLISTNHIICRPRCPLPACPMARASGRSVVPGRASRRSPLPAGRCSPFIPEAHPMDMLDNMRLFVRVVEAGSFTAVAKEIDATTAQVSRAVSNLEAHVQTRLLHRTTRHLGLTESGQRYFERAKSILAEIDYANAEARNALLRPSGKLRIHAMTGLGQSHVVSSIVRYQEDNPDVSVELTLAQRMPNLVEEGYDVSIVSASHLPDSGYVAQTCGTSCSVLVASREYLARHGTPTTPDDLAKHVCLRLDTPASPGGEWRLERDDGDETVYALPPAPFQANVPDALSVAVRAGRGIGSIALYTALDDIREGRLVRVLPNYRLDTLSVYAVYATRRYLDAKIRTFLDHLRTTLAPALENDLKELNRLNGGVGKKALREVA</sequence>
<dbReference type="InterPro" id="IPR036390">
    <property type="entry name" value="WH_DNA-bd_sf"/>
</dbReference>
<evidence type="ECO:0000259" key="5">
    <source>
        <dbReference type="PROSITE" id="PS50931"/>
    </source>
</evidence>
<dbReference type="SUPFAM" id="SSF53850">
    <property type="entry name" value="Periplasmic binding protein-like II"/>
    <property type="match status" value="1"/>
</dbReference>
<evidence type="ECO:0000313" key="6">
    <source>
        <dbReference type="EMBL" id="ABA51332.1"/>
    </source>
</evidence>
<dbReference type="PANTHER" id="PTHR30537">
    <property type="entry name" value="HTH-TYPE TRANSCRIPTIONAL REGULATOR"/>
    <property type="match status" value="1"/>
</dbReference>
<protein>
    <submittedName>
        <fullName evidence="6">Transcriptional regulator</fullName>
    </submittedName>
</protein>
<evidence type="ECO:0000256" key="3">
    <source>
        <dbReference type="ARBA" id="ARBA00023125"/>
    </source>
</evidence>
<comment type="similarity">
    <text evidence="1">Belongs to the LysR transcriptional regulatory family.</text>
</comment>
<keyword evidence="4" id="KW-0804">Transcription</keyword>